<name>A0A0A9BDD7_ARUDO</name>
<reference evidence="2" key="2">
    <citation type="journal article" date="2015" name="Data Brief">
        <title>Shoot transcriptome of the giant reed, Arundo donax.</title>
        <authorList>
            <person name="Barrero R.A."/>
            <person name="Guerrero F.D."/>
            <person name="Moolhuijzen P."/>
            <person name="Goolsby J.A."/>
            <person name="Tidwell J."/>
            <person name="Bellgard S.E."/>
            <person name="Bellgard M.I."/>
        </authorList>
    </citation>
    <scope>NUCLEOTIDE SEQUENCE</scope>
    <source>
        <tissue evidence="2">Shoot tissue taken approximately 20 cm above the soil surface</tissue>
    </source>
</reference>
<keyword evidence="2" id="KW-0808">Transferase</keyword>
<accession>A0A0A9BDD7</accession>
<proteinExistence type="predicted"/>
<dbReference type="GO" id="GO:0016740">
    <property type="term" value="F:transferase activity"/>
    <property type="evidence" value="ECO:0007669"/>
    <property type="project" value="UniProtKB-KW"/>
</dbReference>
<sequence length="210" mass="23357">MASLRRWILSCGSKSGLDSAMAARAARIRSLAWRSSRRASSLGESKAEPAEAGSEAARERAWSVVVRLRWREERMRRWHARSRWRWREAAASVATEATASEAYFRICSARRRSPFTAADPTPEAAGTAAARKRTRTAMGRALDLGSPAASAMASELARLGSLSHWRGEREGGSSVYCASGGLGEEERRRQEKDGRELSEFDIIIYMFFKI</sequence>
<feature type="region of interest" description="Disordered" evidence="1">
    <location>
        <begin position="166"/>
        <end position="193"/>
    </location>
</feature>
<dbReference type="EMBL" id="GBRH01237767">
    <property type="protein sequence ID" value="JAD60128.1"/>
    <property type="molecule type" value="Transcribed_RNA"/>
</dbReference>
<reference evidence="2" key="1">
    <citation type="submission" date="2014-09" db="EMBL/GenBank/DDBJ databases">
        <authorList>
            <person name="Magalhaes I.L.F."/>
            <person name="Oliveira U."/>
            <person name="Santos F.R."/>
            <person name="Vidigal T.H.D.A."/>
            <person name="Brescovit A.D."/>
            <person name="Santos A.J."/>
        </authorList>
    </citation>
    <scope>NUCLEOTIDE SEQUENCE</scope>
    <source>
        <tissue evidence="2">Shoot tissue taken approximately 20 cm above the soil surface</tissue>
    </source>
</reference>
<feature type="compositionally biased region" description="Basic and acidic residues" evidence="1">
    <location>
        <begin position="184"/>
        <end position="193"/>
    </location>
</feature>
<organism evidence="2">
    <name type="scientific">Arundo donax</name>
    <name type="common">Giant reed</name>
    <name type="synonym">Donax arundinaceus</name>
    <dbReference type="NCBI Taxonomy" id="35708"/>
    <lineage>
        <taxon>Eukaryota</taxon>
        <taxon>Viridiplantae</taxon>
        <taxon>Streptophyta</taxon>
        <taxon>Embryophyta</taxon>
        <taxon>Tracheophyta</taxon>
        <taxon>Spermatophyta</taxon>
        <taxon>Magnoliopsida</taxon>
        <taxon>Liliopsida</taxon>
        <taxon>Poales</taxon>
        <taxon>Poaceae</taxon>
        <taxon>PACMAD clade</taxon>
        <taxon>Arundinoideae</taxon>
        <taxon>Arundineae</taxon>
        <taxon>Arundo</taxon>
    </lineage>
</organism>
<dbReference type="AlphaFoldDB" id="A0A0A9BDD7"/>
<protein>
    <submittedName>
        <fullName evidence="2">Glycosyltransferase, CAZy family GT8</fullName>
    </submittedName>
</protein>
<evidence type="ECO:0000256" key="1">
    <source>
        <dbReference type="SAM" id="MobiDB-lite"/>
    </source>
</evidence>
<evidence type="ECO:0000313" key="2">
    <source>
        <dbReference type="EMBL" id="JAD60128.1"/>
    </source>
</evidence>